<dbReference type="EMBL" id="AE017344">
    <property type="protein sequence ID" value="ALO60526.1"/>
    <property type="molecule type" value="Genomic_DNA"/>
</dbReference>
<dbReference type="PANTHER" id="PTHR15955:SF8">
    <property type="entry name" value="RWD DOMAIN-CONTAINING PROTEIN 2B-RELATED"/>
    <property type="match status" value="1"/>
</dbReference>
<gene>
    <name evidence="2" type="ordered locus">CND03165</name>
</gene>
<dbReference type="PaxDb" id="214684-A0A0S2LIX7"/>
<dbReference type="KEGG" id="cne:CND03165"/>
<protein>
    <submittedName>
        <fullName evidence="2">Uncharacterized protein</fullName>
    </submittedName>
</protein>
<dbReference type="RefSeq" id="XP_024514338.1">
    <property type="nucleotide sequence ID" value="XM_024658484.1"/>
</dbReference>
<feature type="region of interest" description="Disordered" evidence="1">
    <location>
        <begin position="207"/>
        <end position="231"/>
    </location>
</feature>
<dbReference type="CDD" id="cd24163">
    <property type="entry name" value="RWDD2_C"/>
    <property type="match status" value="1"/>
</dbReference>
<evidence type="ECO:0000313" key="2">
    <source>
        <dbReference type="EMBL" id="ALO60526.1"/>
    </source>
</evidence>
<accession>A0A0S2LIX7</accession>
<dbReference type="VEuPathDB" id="FungiDB:CND03165"/>
<dbReference type="InterPro" id="IPR017359">
    <property type="entry name" value="Phi-like"/>
</dbReference>
<dbReference type="OrthoDB" id="432412at2759"/>
<sequence>MITPEDNISTELELISASLLPAESLHCLSATGLYPQEFDITNSDSGRSMHVEIHEDYPKKGSVKVEMKGNSMGRDEALGLKKWVDEKMLDWDDAQEYPLYQILTTQFLSLLTPSAMSPSLSPSTPSETITSSIPYHALLVSHHLLSTTKRKNIVSLSSTLSLIGFSKIGHPGVMYAIGDEADLMEWIREIKSWNWLALRVKMGPEPIPEEKEQEAERRGREEGARGGRGRGEWVEVEKVGDALSWLRERGGEKRARILTDVGVGGGTRPKEGT</sequence>
<dbReference type="AlphaFoldDB" id="A0A0S2LIX7"/>
<reference evidence="2 3" key="1">
    <citation type="journal article" date="2005" name="Science">
        <title>The genome of the basidiomycetous yeast and human pathogen Cryptococcus neoformans.</title>
        <authorList>
            <person name="Loftus B.J."/>
            <person name="Fung E."/>
            <person name="Roncaglia P."/>
            <person name="Rowley D."/>
            <person name="Amedeo P."/>
            <person name="Bruno D."/>
            <person name="Vamathevan J."/>
            <person name="Miranda M."/>
            <person name="Anderson I.J."/>
            <person name="Fraser J.A."/>
            <person name="Allen J.E."/>
            <person name="Bosdet I.E."/>
            <person name="Brent M.R."/>
            <person name="Chiu R."/>
            <person name="Doering T.L."/>
            <person name="Donlin M.J."/>
            <person name="D'Souza C.A."/>
            <person name="Fox D.S."/>
            <person name="Grinberg V."/>
            <person name="Fu J."/>
            <person name="Fukushima M."/>
            <person name="Haas B.J."/>
            <person name="Huang J.C."/>
            <person name="Janbon G."/>
            <person name="Jones S.J."/>
            <person name="Koo H.L."/>
            <person name="Krzywinski M.I."/>
            <person name="Kwon-Chung J.K."/>
            <person name="Lengeler K.B."/>
            <person name="Maiti R."/>
            <person name="Marra M.A."/>
            <person name="Marra R.E."/>
            <person name="Mathewson C.A."/>
            <person name="Mitchell T.G."/>
            <person name="Pertea M."/>
            <person name="Riggs F.R."/>
            <person name="Salzberg S.L."/>
            <person name="Schein J.E."/>
            <person name="Shvartsbeyn A."/>
            <person name="Shin H."/>
            <person name="Shumway M."/>
            <person name="Specht C.A."/>
            <person name="Suh B.B."/>
            <person name="Tenney A."/>
            <person name="Utterback T.R."/>
            <person name="Wickes B.L."/>
            <person name="Wortman J.R."/>
            <person name="Wye N.H."/>
            <person name="Kronstad J.W."/>
            <person name="Lodge J.K."/>
            <person name="Heitman J."/>
            <person name="Davis R.W."/>
            <person name="Fraser C.M."/>
            <person name="Hyman R.W."/>
        </authorList>
    </citation>
    <scope>NUCLEOTIDE SEQUENCE [LARGE SCALE GENOMIC DNA]</scope>
    <source>
        <strain evidence="3">JEC21 / ATCC MYA-565</strain>
    </source>
</reference>
<proteinExistence type="predicted"/>
<dbReference type="InParanoid" id="A0A0S2LIX7"/>
<dbReference type="InterPro" id="IPR059181">
    <property type="entry name" value="RWDD2A-B_C"/>
</dbReference>
<dbReference type="Proteomes" id="UP000002149">
    <property type="component" value="Chromosome 4"/>
</dbReference>
<name>A0A0S2LIX7_CRYD1</name>
<keyword evidence="3" id="KW-1185">Reference proteome</keyword>
<dbReference type="PANTHER" id="PTHR15955">
    <property type="entry name" value="RWD DOMAIN CONTAINING PROTEIN 2"/>
    <property type="match status" value="1"/>
</dbReference>
<evidence type="ECO:0000313" key="3">
    <source>
        <dbReference type="Proteomes" id="UP000002149"/>
    </source>
</evidence>
<dbReference type="GeneID" id="36392828"/>
<organism evidence="2 3">
    <name type="scientific">Cryptococcus deneoformans (strain JEC21 / ATCC MYA-565)</name>
    <name type="common">Cryptococcus neoformans var. neoformans serotype D</name>
    <dbReference type="NCBI Taxonomy" id="214684"/>
    <lineage>
        <taxon>Eukaryota</taxon>
        <taxon>Fungi</taxon>
        <taxon>Dikarya</taxon>
        <taxon>Basidiomycota</taxon>
        <taxon>Agaricomycotina</taxon>
        <taxon>Tremellomycetes</taxon>
        <taxon>Tremellales</taxon>
        <taxon>Cryptococcaceae</taxon>
        <taxon>Cryptococcus</taxon>
        <taxon>Cryptococcus neoformans species complex</taxon>
    </lineage>
</organism>
<feature type="compositionally biased region" description="Basic and acidic residues" evidence="1">
    <location>
        <begin position="208"/>
        <end position="231"/>
    </location>
</feature>
<evidence type="ECO:0000256" key="1">
    <source>
        <dbReference type="SAM" id="MobiDB-lite"/>
    </source>
</evidence>
<dbReference type="STRING" id="214684.A0A0S2LIX7"/>